<evidence type="ECO:0000313" key="6">
    <source>
        <dbReference type="WBParaSite" id="SRAE_2000332900.1"/>
    </source>
</evidence>
<reference evidence="4" key="1">
    <citation type="submission" date="2014-09" db="EMBL/GenBank/DDBJ databases">
        <authorList>
            <person name="Aslett A.Martin."/>
        </authorList>
    </citation>
    <scope>NUCLEOTIDE SEQUENCE</scope>
    <source>
        <strain evidence="4">ED321 Heterogonic</strain>
    </source>
</reference>
<proteinExistence type="inferred from homology"/>
<evidence type="ECO:0000259" key="3">
    <source>
        <dbReference type="Pfam" id="PF11938"/>
    </source>
</evidence>
<dbReference type="InterPro" id="IPR042415">
    <property type="entry name" value="CNPY"/>
</dbReference>
<evidence type="ECO:0000313" key="7">
    <source>
        <dbReference type="WormBase" id="SRAE_2000332900"/>
    </source>
</evidence>
<keyword evidence="5" id="KW-1185">Reference proteome</keyword>
<comment type="similarity">
    <text evidence="1">Belongs to the canopy family.</text>
</comment>
<dbReference type="Pfam" id="PF11938">
    <property type="entry name" value="DUF3456"/>
    <property type="match status" value="1"/>
</dbReference>
<dbReference type="EMBL" id="LN609529">
    <property type="protein sequence ID" value="CEF68674.1"/>
    <property type="molecule type" value="Genomic_DNA"/>
</dbReference>
<dbReference type="InterPro" id="IPR021852">
    <property type="entry name" value="DUF3456"/>
</dbReference>
<evidence type="ECO:0000256" key="2">
    <source>
        <dbReference type="SAM" id="MobiDB-lite"/>
    </source>
</evidence>
<dbReference type="WormBase" id="SRAE_2000332900">
    <property type="protein sequence ID" value="SRP09826"/>
    <property type="gene ID" value="WBGene00263551"/>
</dbReference>
<reference evidence="6" key="3">
    <citation type="submission" date="2020-12" db="UniProtKB">
        <authorList>
            <consortium name="WormBaseParasite"/>
        </authorList>
    </citation>
    <scope>IDENTIFICATION</scope>
</reference>
<protein>
    <submittedName>
        <fullName evidence="6">DUF3456 domain-containing protein</fullName>
    </submittedName>
</protein>
<dbReference type="Gene3D" id="1.10.225.10">
    <property type="entry name" value="Saposin-like"/>
    <property type="match status" value="1"/>
</dbReference>
<dbReference type="RefSeq" id="XP_024507874.1">
    <property type="nucleotide sequence ID" value="XM_024654510.1"/>
</dbReference>
<sequence>MIAREMENAISSVDPNEKIESGSFRLSPDGEQNLVKTSYARSELHLMETLESICSNVQNYGYSLKNSSGKMHYLPKDWISTEDDKITEDLTRKLLDGCEEFVDEYHDDILKIMKNENQEVFKNLCHTKINVCSLVDVNVFSTKKLKEEL</sequence>
<dbReference type="PANTHER" id="PTHR13341">
    <property type="entry name" value="MIR-INTERACTING SAPOSIN-LIKE PROTEIN"/>
    <property type="match status" value="1"/>
</dbReference>
<dbReference type="PANTHER" id="PTHR13341:SF2">
    <property type="entry name" value="PROTEIN SEELE"/>
    <property type="match status" value="1"/>
</dbReference>
<organism evidence="4">
    <name type="scientific">Strongyloides ratti</name>
    <name type="common">Parasitic roundworm</name>
    <dbReference type="NCBI Taxonomy" id="34506"/>
    <lineage>
        <taxon>Eukaryota</taxon>
        <taxon>Metazoa</taxon>
        <taxon>Ecdysozoa</taxon>
        <taxon>Nematoda</taxon>
        <taxon>Chromadorea</taxon>
        <taxon>Rhabditida</taxon>
        <taxon>Tylenchina</taxon>
        <taxon>Panagrolaimomorpha</taxon>
        <taxon>Strongyloidoidea</taxon>
        <taxon>Strongyloididae</taxon>
        <taxon>Strongyloides</taxon>
    </lineage>
</organism>
<accession>A0A090MZC1</accession>
<reference evidence="5" key="2">
    <citation type="submission" date="2014-09" db="EMBL/GenBank/DDBJ databases">
        <authorList>
            <person name="Martin A.A."/>
        </authorList>
    </citation>
    <scope>NUCLEOTIDE SEQUENCE</scope>
    <source>
        <strain evidence="5">ED321</strain>
    </source>
</reference>
<feature type="domain" description="DUF3456" evidence="3">
    <location>
        <begin position="2"/>
        <end position="132"/>
    </location>
</feature>
<dbReference type="GeneID" id="36381044"/>
<dbReference type="WBParaSite" id="SRAE_2000332900.1">
    <property type="protein sequence ID" value="SRAE_2000332900.1"/>
    <property type="gene ID" value="WBGene00263551"/>
</dbReference>
<dbReference type="AlphaFoldDB" id="A0A090MZC1"/>
<evidence type="ECO:0000313" key="5">
    <source>
        <dbReference type="Proteomes" id="UP000035682"/>
    </source>
</evidence>
<dbReference type="OrthoDB" id="192915at2759"/>
<dbReference type="CTD" id="36381044"/>
<dbReference type="Proteomes" id="UP000035682">
    <property type="component" value="Unplaced"/>
</dbReference>
<gene>
    <name evidence="4 6 7" type="ORF">SRAE_2000332900</name>
</gene>
<name>A0A090MZC1_STRRB</name>
<dbReference type="GO" id="GO:0005783">
    <property type="term" value="C:endoplasmic reticulum"/>
    <property type="evidence" value="ECO:0007669"/>
    <property type="project" value="TreeGrafter"/>
</dbReference>
<evidence type="ECO:0000256" key="1">
    <source>
        <dbReference type="ARBA" id="ARBA00007285"/>
    </source>
</evidence>
<evidence type="ECO:0000313" key="4">
    <source>
        <dbReference type="EMBL" id="CEF68674.1"/>
    </source>
</evidence>
<feature type="region of interest" description="Disordered" evidence="2">
    <location>
        <begin position="1"/>
        <end position="27"/>
    </location>
</feature>